<dbReference type="PROSITE" id="PS00211">
    <property type="entry name" value="ABC_TRANSPORTER_1"/>
    <property type="match status" value="1"/>
</dbReference>
<keyword evidence="9" id="KW-0449">Lipoprotein</keyword>
<dbReference type="Gene3D" id="3.40.50.300">
    <property type="entry name" value="P-loop containing nucleotide triphosphate hydrolases"/>
    <property type="match status" value="1"/>
</dbReference>
<dbReference type="AlphaFoldDB" id="A0A366FV67"/>
<dbReference type="PANTHER" id="PTHR24220:SF86">
    <property type="entry name" value="ABC TRANSPORTER ABCH.1"/>
    <property type="match status" value="1"/>
</dbReference>
<feature type="compositionally biased region" description="Basic and acidic residues" evidence="7">
    <location>
        <begin position="227"/>
        <end position="237"/>
    </location>
</feature>
<dbReference type="InterPro" id="IPR027417">
    <property type="entry name" value="P-loop_NTPase"/>
</dbReference>
<dbReference type="InterPro" id="IPR017871">
    <property type="entry name" value="ABC_transporter-like_CS"/>
</dbReference>
<keyword evidence="2" id="KW-1003">Cell membrane</keyword>
<proteinExistence type="inferred from homology"/>
<reference evidence="9 10" key="1">
    <citation type="submission" date="2018-06" db="EMBL/GenBank/DDBJ databases">
        <title>Genomic Encyclopedia of Type Strains, Phase IV (KMG-IV): sequencing the most valuable type-strain genomes for metagenomic binning, comparative biology and taxonomic classification.</title>
        <authorList>
            <person name="Goeker M."/>
        </authorList>
    </citation>
    <scope>NUCLEOTIDE SEQUENCE [LARGE SCALE GENOMIC DNA]</scope>
    <source>
        <strain evidence="9 10">DSM 24875</strain>
    </source>
</reference>
<dbReference type="GO" id="GO:0016887">
    <property type="term" value="F:ATP hydrolysis activity"/>
    <property type="evidence" value="ECO:0007669"/>
    <property type="project" value="InterPro"/>
</dbReference>
<dbReference type="GO" id="GO:0005524">
    <property type="term" value="F:ATP binding"/>
    <property type="evidence" value="ECO:0007669"/>
    <property type="project" value="UniProtKB-KW"/>
</dbReference>
<evidence type="ECO:0000259" key="8">
    <source>
        <dbReference type="PROSITE" id="PS50893"/>
    </source>
</evidence>
<dbReference type="GO" id="GO:0005886">
    <property type="term" value="C:plasma membrane"/>
    <property type="evidence" value="ECO:0007669"/>
    <property type="project" value="TreeGrafter"/>
</dbReference>
<dbReference type="SMART" id="SM00382">
    <property type="entry name" value="AAA"/>
    <property type="match status" value="1"/>
</dbReference>
<comment type="similarity">
    <text evidence="6">Belongs to the ABC transporter superfamily. Macrolide exporter (TC 3.A.1.122) family.</text>
</comment>
<dbReference type="GO" id="GO:0098796">
    <property type="term" value="C:membrane protein complex"/>
    <property type="evidence" value="ECO:0007669"/>
    <property type="project" value="UniProtKB-ARBA"/>
</dbReference>
<dbReference type="EMBL" id="QNRK01000001">
    <property type="protein sequence ID" value="RBP18401.1"/>
    <property type="molecule type" value="Genomic_DNA"/>
</dbReference>
<name>A0A366FV67_9HYPH</name>
<dbReference type="PANTHER" id="PTHR24220">
    <property type="entry name" value="IMPORT ATP-BINDING PROTEIN"/>
    <property type="match status" value="1"/>
</dbReference>
<organism evidence="9 10">
    <name type="scientific">Roseiarcus fermentans</name>
    <dbReference type="NCBI Taxonomy" id="1473586"/>
    <lineage>
        <taxon>Bacteria</taxon>
        <taxon>Pseudomonadati</taxon>
        <taxon>Pseudomonadota</taxon>
        <taxon>Alphaproteobacteria</taxon>
        <taxon>Hyphomicrobiales</taxon>
        <taxon>Roseiarcaceae</taxon>
        <taxon>Roseiarcus</taxon>
    </lineage>
</organism>
<dbReference type="RefSeq" id="WP_113887436.1">
    <property type="nucleotide sequence ID" value="NZ_QNRK01000001.1"/>
</dbReference>
<keyword evidence="10" id="KW-1185">Reference proteome</keyword>
<keyword evidence="5" id="KW-1278">Translocase</keyword>
<evidence type="ECO:0000256" key="1">
    <source>
        <dbReference type="ARBA" id="ARBA00022448"/>
    </source>
</evidence>
<keyword evidence="2" id="KW-0472">Membrane</keyword>
<evidence type="ECO:0000256" key="2">
    <source>
        <dbReference type="ARBA" id="ARBA00022519"/>
    </source>
</evidence>
<dbReference type="FunFam" id="3.40.50.300:FF:000032">
    <property type="entry name" value="Export ABC transporter ATP-binding protein"/>
    <property type="match status" value="1"/>
</dbReference>
<dbReference type="Pfam" id="PF00005">
    <property type="entry name" value="ABC_tran"/>
    <property type="match status" value="1"/>
</dbReference>
<accession>A0A366FV67</accession>
<evidence type="ECO:0000256" key="5">
    <source>
        <dbReference type="ARBA" id="ARBA00022967"/>
    </source>
</evidence>
<dbReference type="GO" id="GO:0022857">
    <property type="term" value="F:transmembrane transporter activity"/>
    <property type="evidence" value="ECO:0007669"/>
    <property type="project" value="TreeGrafter"/>
</dbReference>
<comment type="caution">
    <text evidence="9">The sequence shown here is derived from an EMBL/GenBank/DDBJ whole genome shotgun (WGS) entry which is preliminary data.</text>
</comment>
<keyword evidence="4" id="KW-0067">ATP-binding</keyword>
<dbReference type="InterPro" id="IPR017911">
    <property type="entry name" value="MacB-like_ATP-bd"/>
</dbReference>
<sequence length="237" mass="25389">MLISAQDISRRYGAADLPFFALRPTSLEIEAGAFVAVVGASGSGKSTLMALLGLLDRPSSGRLLFEGRETTALRPDATARIRNRRIGFIFQQYHLLARMTVLRNVELPLVYAGESPRNRRRRAEAALESVGLTAKFHAMPANLSGGEQQRVAIARAIAADPVLLLADEPTGALDSTSGEGVLGLIEALNAQGRTVVMVTHDSGVAARARRVIRMRDGEIVSDGPADPETRHPERAAS</sequence>
<keyword evidence="2" id="KW-0997">Cell inner membrane</keyword>
<evidence type="ECO:0000313" key="9">
    <source>
        <dbReference type="EMBL" id="RBP18401.1"/>
    </source>
</evidence>
<dbReference type="OrthoDB" id="9786950at2"/>
<evidence type="ECO:0000256" key="7">
    <source>
        <dbReference type="SAM" id="MobiDB-lite"/>
    </source>
</evidence>
<dbReference type="Proteomes" id="UP000253529">
    <property type="component" value="Unassembled WGS sequence"/>
</dbReference>
<dbReference type="CDD" id="cd03255">
    <property type="entry name" value="ABC_MJ0796_LolCDE_FtsE"/>
    <property type="match status" value="1"/>
</dbReference>
<protein>
    <submittedName>
        <fullName evidence="9">ABC-type lipoprotein export system ATPase subunit</fullName>
    </submittedName>
</protein>
<evidence type="ECO:0000256" key="3">
    <source>
        <dbReference type="ARBA" id="ARBA00022741"/>
    </source>
</evidence>
<dbReference type="SUPFAM" id="SSF52540">
    <property type="entry name" value="P-loop containing nucleoside triphosphate hydrolases"/>
    <property type="match status" value="1"/>
</dbReference>
<feature type="domain" description="ABC transporter" evidence="8">
    <location>
        <begin position="3"/>
        <end position="235"/>
    </location>
</feature>
<dbReference type="InterPro" id="IPR003439">
    <property type="entry name" value="ABC_transporter-like_ATP-bd"/>
</dbReference>
<evidence type="ECO:0000313" key="10">
    <source>
        <dbReference type="Proteomes" id="UP000253529"/>
    </source>
</evidence>
<evidence type="ECO:0000256" key="4">
    <source>
        <dbReference type="ARBA" id="ARBA00022840"/>
    </source>
</evidence>
<gene>
    <name evidence="9" type="ORF">DFR50_101349</name>
</gene>
<dbReference type="InterPro" id="IPR003593">
    <property type="entry name" value="AAA+_ATPase"/>
</dbReference>
<dbReference type="PROSITE" id="PS50893">
    <property type="entry name" value="ABC_TRANSPORTER_2"/>
    <property type="match status" value="1"/>
</dbReference>
<keyword evidence="3" id="KW-0547">Nucleotide-binding</keyword>
<feature type="region of interest" description="Disordered" evidence="7">
    <location>
        <begin position="217"/>
        <end position="237"/>
    </location>
</feature>
<evidence type="ECO:0000256" key="6">
    <source>
        <dbReference type="ARBA" id="ARBA00038388"/>
    </source>
</evidence>
<dbReference type="InterPro" id="IPR015854">
    <property type="entry name" value="ABC_transpr_LolD-like"/>
</dbReference>
<keyword evidence="1" id="KW-0813">Transport</keyword>